<evidence type="ECO:0000256" key="6">
    <source>
        <dbReference type="ARBA" id="ARBA00022723"/>
    </source>
</evidence>
<evidence type="ECO:0000256" key="5">
    <source>
        <dbReference type="ARBA" id="ARBA00022694"/>
    </source>
</evidence>
<dbReference type="GO" id="GO:0005524">
    <property type="term" value="F:ATP binding"/>
    <property type="evidence" value="ECO:0007669"/>
    <property type="project" value="UniProtKB-KW"/>
</dbReference>
<keyword evidence="8" id="KW-0067">ATP-binding</keyword>
<evidence type="ECO:0000256" key="4">
    <source>
        <dbReference type="ARBA" id="ARBA00022490"/>
    </source>
</evidence>
<dbReference type="GO" id="GO:0002949">
    <property type="term" value="P:tRNA threonylcarbamoyladenosine modification"/>
    <property type="evidence" value="ECO:0007669"/>
    <property type="project" value="InterPro"/>
</dbReference>
<comment type="subcellular location">
    <subcellularLocation>
        <location evidence="1">Cytoplasm</location>
    </subcellularLocation>
</comment>
<keyword evidence="11" id="KW-0808">Transferase</keyword>
<dbReference type="PANTHER" id="PTHR33540">
    <property type="entry name" value="TRNA THREONYLCARBAMOYLADENOSINE BIOSYNTHESIS PROTEIN TSAE"/>
    <property type="match status" value="1"/>
</dbReference>
<reference evidence="12" key="1">
    <citation type="submission" date="2018-12" db="EMBL/GenBank/DDBJ databases">
        <title>A new species of lactobacillus.</title>
        <authorList>
            <person name="Jian Y."/>
            <person name="Xin L."/>
            <person name="Hong Z.J."/>
            <person name="Ming L.Z."/>
            <person name="Hong X.Z."/>
        </authorList>
    </citation>
    <scope>NUCLEOTIDE SEQUENCE [LARGE SCALE GENOMIC DNA]</scope>
    <source>
        <strain evidence="12">HSLZ-75</strain>
    </source>
</reference>
<keyword evidence="9" id="KW-0460">Magnesium</keyword>
<dbReference type="NCBIfam" id="TIGR00150">
    <property type="entry name" value="T6A_YjeE"/>
    <property type="match status" value="1"/>
</dbReference>
<comment type="similarity">
    <text evidence="2">Belongs to the TsaE family.</text>
</comment>
<gene>
    <name evidence="11" type="primary">tsaE</name>
    <name evidence="11" type="ORF">ELX58_06720</name>
</gene>
<keyword evidence="7" id="KW-0547">Nucleotide-binding</keyword>
<evidence type="ECO:0000256" key="7">
    <source>
        <dbReference type="ARBA" id="ARBA00022741"/>
    </source>
</evidence>
<sequence>MINVLKLESKNAKQTEMIGKKIAPYLNPPDVLLLDGDLGAGKTTFTKGLAKGLGIKRPILSPTYVIIREYKEGRVPLYHMDAYRLDDGSGEDMGLEEYFNGDGINVVEWSKYIADELPPHNLRIVFRRDDSKGDNYRTLYFEPHGKHFENVIKKALK</sequence>
<dbReference type="GO" id="GO:0016740">
    <property type="term" value="F:transferase activity"/>
    <property type="evidence" value="ECO:0007669"/>
    <property type="project" value="UniProtKB-KW"/>
</dbReference>
<dbReference type="CDD" id="cd02019">
    <property type="entry name" value="NK"/>
    <property type="match status" value="1"/>
</dbReference>
<dbReference type="InterPro" id="IPR027417">
    <property type="entry name" value="P-loop_NTPase"/>
</dbReference>
<name>A0A4P6ZLZ1_9LACO</name>
<dbReference type="Proteomes" id="UP000294321">
    <property type="component" value="Chromosome"/>
</dbReference>
<keyword evidence="4" id="KW-0963">Cytoplasm</keyword>
<dbReference type="AlphaFoldDB" id="A0A4P6ZLZ1"/>
<evidence type="ECO:0000256" key="1">
    <source>
        <dbReference type="ARBA" id="ARBA00004496"/>
    </source>
</evidence>
<keyword evidence="6" id="KW-0479">Metal-binding</keyword>
<dbReference type="EMBL" id="CP034726">
    <property type="protein sequence ID" value="QBP18794.1"/>
    <property type="molecule type" value="Genomic_DNA"/>
</dbReference>
<evidence type="ECO:0000313" key="12">
    <source>
        <dbReference type="Proteomes" id="UP000294321"/>
    </source>
</evidence>
<accession>A0A4P6ZLZ1</accession>
<protein>
    <recommendedName>
        <fullName evidence="3">tRNA threonylcarbamoyladenosine biosynthesis protein TsaE</fullName>
    </recommendedName>
    <alternativeName>
        <fullName evidence="10">t(6)A37 threonylcarbamoyladenosine biosynthesis protein TsaE</fullName>
    </alternativeName>
</protein>
<dbReference type="Gene3D" id="3.40.50.300">
    <property type="entry name" value="P-loop containing nucleotide triphosphate hydrolases"/>
    <property type="match status" value="1"/>
</dbReference>
<dbReference type="GO" id="GO:0046872">
    <property type="term" value="F:metal ion binding"/>
    <property type="evidence" value="ECO:0007669"/>
    <property type="project" value="UniProtKB-KW"/>
</dbReference>
<dbReference type="OrthoDB" id="9815896at2"/>
<evidence type="ECO:0000256" key="8">
    <source>
        <dbReference type="ARBA" id="ARBA00022840"/>
    </source>
</evidence>
<dbReference type="GO" id="GO:0005737">
    <property type="term" value="C:cytoplasm"/>
    <property type="evidence" value="ECO:0007669"/>
    <property type="project" value="UniProtKB-SubCell"/>
</dbReference>
<evidence type="ECO:0000256" key="3">
    <source>
        <dbReference type="ARBA" id="ARBA00019010"/>
    </source>
</evidence>
<keyword evidence="5" id="KW-0819">tRNA processing</keyword>
<proteinExistence type="inferred from homology"/>
<dbReference type="SUPFAM" id="SSF52540">
    <property type="entry name" value="P-loop containing nucleoside triphosphate hydrolases"/>
    <property type="match status" value="1"/>
</dbReference>
<evidence type="ECO:0000256" key="10">
    <source>
        <dbReference type="ARBA" id="ARBA00032441"/>
    </source>
</evidence>
<evidence type="ECO:0000256" key="9">
    <source>
        <dbReference type="ARBA" id="ARBA00022842"/>
    </source>
</evidence>
<dbReference type="Pfam" id="PF02367">
    <property type="entry name" value="TsaE"/>
    <property type="match status" value="1"/>
</dbReference>
<dbReference type="PANTHER" id="PTHR33540:SF2">
    <property type="entry name" value="TRNA THREONYLCARBAMOYLADENOSINE BIOSYNTHESIS PROTEIN TSAE"/>
    <property type="match status" value="1"/>
</dbReference>
<evidence type="ECO:0000313" key="11">
    <source>
        <dbReference type="EMBL" id="QBP18794.1"/>
    </source>
</evidence>
<evidence type="ECO:0000256" key="2">
    <source>
        <dbReference type="ARBA" id="ARBA00007599"/>
    </source>
</evidence>
<organism evidence="11 12">
    <name type="scientific">Acetilactobacillus jinshanensis</name>
    <dbReference type="NCBI Taxonomy" id="1720083"/>
    <lineage>
        <taxon>Bacteria</taxon>
        <taxon>Bacillati</taxon>
        <taxon>Bacillota</taxon>
        <taxon>Bacilli</taxon>
        <taxon>Lactobacillales</taxon>
        <taxon>Lactobacillaceae</taxon>
        <taxon>Acetilactobacillus</taxon>
    </lineage>
</organism>
<keyword evidence="12" id="KW-1185">Reference proteome</keyword>
<dbReference type="InterPro" id="IPR003442">
    <property type="entry name" value="T6A_TsaE"/>
</dbReference>
<dbReference type="KEGG" id="lji:ELX58_06720"/>